<evidence type="ECO:0000313" key="3">
    <source>
        <dbReference type="EMBL" id="KKM13600.1"/>
    </source>
</evidence>
<feature type="compositionally biased region" description="Basic and acidic residues" evidence="1">
    <location>
        <begin position="1"/>
        <end position="12"/>
    </location>
</feature>
<dbReference type="Gene3D" id="1.20.5.340">
    <property type="match status" value="1"/>
</dbReference>
<dbReference type="AlphaFoldDB" id="A0A0F9KE93"/>
<dbReference type="EMBL" id="LAZR01015345">
    <property type="protein sequence ID" value="KKM13600.1"/>
    <property type="molecule type" value="Genomic_DNA"/>
</dbReference>
<name>A0A0F9KE93_9ZZZZ</name>
<proteinExistence type="predicted"/>
<feature type="transmembrane region" description="Helical" evidence="2">
    <location>
        <begin position="60"/>
        <end position="83"/>
    </location>
</feature>
<keyword evidence="2" id="KW-1133">Transmembrane helix</keyword>
<feature type="region of interest" description="Disordered" evidence="1">
    <location>
        <begin position="1"/>
        <end position="53"/>
    </location>
</feature>
<keyword evidence="2" id="KW-0812">Transmembrane</keyword>
<evidence type="ECO:0000256" key="2">
    <source>
        <dbReference type="SAM" id="Phobius"/>
    </source>
</evidence>
<comment type="caution">
    <text evidence="3">The sequence shown here is derived from an EMBL/GenBank/DDBJ whole genome shotgun (WGS) entry which is preliminary data.</text>
</comment>
<gene>
    <name evidence="3" type="ORF">LCGC14_1714630</name>
</gene>
<protein>
    <submittedName>
        <fullName evidence="3">Uncharacterized protein</fullName>
    </submittedName>
</protein>
<organism evidence="3">
    <name type="scientific">marine sediment metagenome</name>
    <dbReference type="NCBI Taxonomy" id="412755"/>
    <lineage>
        <taxon>unclassified sequences</taxon>
        <taxon>metagenomes</taxon>
        <taxon>ecological metagenomes</taxon>
    </lineage>
</organism>
<sequence>MPEKPKKEKETYGKPGDASPDEIEDGFVLGDEDKQPHRPEGDSRGRPPVRRHKPSGIEAYKPFIITGIAILIVAYMMISALAVSKKDFTTNLQGIATTIEGVRKGVADSKALVDTAVAGIPDTITDLVTYQVGETVKVFEDWRARADNTIASINNEIAAVRSDVASVKDSVKSNSDALTANSARIDEMVGWRGRVDTTVSNNLQEITDLEARIVVLEARRAYNPADNIGDSPISVSASVTNYGGAATEANDYGTTISIKITLVNSEDADLEDIIIYVPIEIYTSSSQHLTAWNVITSGWRLREWGEDYVIIKATGIKLDANETEKIRVSIGLGFSGAVSNIDVEIDDDDIEIIEWDYE</sequence>
<accession>A0A0F9KE93</accession>
<reference evidence="3" key="1">
    <citation type="journal article" date="2015" name="Nature">
        <title>Complex archaea that bridge the gap between prokaryotes and eukaryotes.</title>
        <authorList>
            <person name="Spang A."/>
            <person name="Saw J.H."/>
            <person name="Jorgensen S.L."/>
            <person name="Zaremba-Niedzwiedzka K."/>
            <person name="Martijn J."/>
            <person name="Lind A.E."/>
            <person name="van Eijk R."/>
            <person name="Schleper C."/>
            <person name="Guy L."/>
            <person name="Ettema T.J."/>
        </authorList>
    </citation>
    <scope>NUCLEOTIDE SEQUENCE</scope>
</reference>
<evidence type="ECO:0000256" key="1">
    <source>
        <dbReference type="SAM" id="MobiDB-lite"/>
    </source>
</evidence>
<feature type="compositionally biased region" description="Basic and acidic residues" evidence="1">
    <location>
        <begin position="31"/>
        <end position="45"/>
    </location>
</feature>
<keyword evidence="2" id="KW-0472">Membrane</keyword>